<dbReference type="Proteomes" id="UP000000849">
    <property type="component" value="Chromosome"/>
</dbReference>
<reference evidence="1 2" key="1">
    <citation type="journal article" date="2010" name="Stand. Genomic Sci.">
        <title>Complete genome sequence of Cellulomonas flavigena type strain (134).</title>
        <authorList>
            <person name="Abt B."/>
            <person name="Foster B."/>
            <person name="Lapidus A."/>
            <person name="Clum A."/>
            <person name="Sun H."/>
            <person name="Pukall R."/>
            <person name="Lucas S."/>
            <person name="Glavina Del Rio T."/>
            <person name="Nolan M."/>
            <person name="Tice H."/>
            <person name="Cheng J.F."/>
            <person name="Pitluck S."/>
            <person name="Liolios K."/>
            <person name="Ivanova N."/>
            <person name="Mavromatis K."/>
            <person name="Ovchinnikova G."/>
            <person name="Pati A."/>
            <person name="Goodwin L."/>
            <person name="Chen A."/>
            <person name="Palaniappan K."/>
            <person name="Land M."/>
            <person name="Hauser L."/>
            <person name="Chang Y.J."/>
            <person name="Jeffries C.D."/>
            <person name="Rohde M."/>
            <person name="Goker M."/>
            <person name="Woyke T."/>
            <person name="Bristow J."/>
            <person name="Eisen J.A."/>
            <person name="Markowitz V."/>
            <person name="Hugenholtz P."/>
            <person name="Kyrpides N.C."/>
            <person name="Klenk H.P."/>
        </authorList>
    </citation>
    <scope>NUCLEOTIDE SEQUENCE [LARGE SCALE GENOMIC DNA]</scope>
    <source>
        <strain evidence="2">ATCC 482 / DSM 20109 / BCRC 11376 / JCM 18109 / NBRC 3775 / NCIMB 8073 / NRS 134</strain>
    </source>
</reference>
<dbReference type="KEGG" id="cfl:Cfla_3541"/>
<dbReference type="AlphaFoldDB" id="D5UDF7"/>
<gene>
    <name evidence="1" type="ordered locus">Cfla_3541</name>
</gene>
<evidence type="ECO:0008006" key="3">
    <source>
        <dbReference type="Google" id="ProtNLM"/>
    </source>
</evidence>
<name>D5UDF7_CELFN</name>
<dbReference type="EMBL" id="CP001964">
    <property type="protein sequence ID" value="ADG76413.1"/>
    <property type="molecule type" value="Genomic_DNA"/>
</dbReference>
<dbReference type="SUPFAM" id="SSF46785">
    <property type="entry name" value="Winged helix' DNA-binding domain"/>
    <property type="match status" value="1"/>
</dbReference>
<dbReference type="Gene3D" id="6.10.140.2180">
    <property type="match status" value="1"/>
</dbReference>
<dbReference type="InterPro" id="IPR036390">
    <property type="entry name" value="WH_DNA-bd_sf"/>
</dbReference>
<evidence type="ECO:0000313" key="2">
    <source>
        <dbReference type="Proteomes" id="UP000000849"/>
    </source>
</evidence>
<evidence type="ECO:0000313" key="1">
    <source>
        <dbReference type="EMBL" id="ADG76413.1"/>
    </source>
</evidence>
<dbReference type="Gene3D" id="1.10.10.10">
    <property type="entry name" value="Winged helix-like DNA-binding domain superfamily/Winged helix DNA-binding domain"/>
    <property type="match status" value="1"/>
</dbReference>
<organism evidence="1 2">
    <name type="scientific">Cellulomonas flavigena (strain ATCC 482 / DSM 20109 / BCRC 11376 / JCM 18109 / NBRC 3775 / NCIMB 8073 / NRS 134)</name>
    <dbReference type="NCBI Taxonomy" id="446466"/>
    <lineage>
        <taxon>Bacteria</taxon>
        <taxon>Bacillati</taxon>
        <taxon>Actinomycetota</taxon>
        <taxon>Actinomycetes</taxon>
        <taxon>Micrococcales</taxon>
        <taxon>Cellulomonadaceae</taxon>
        <taxon>Cellulomonas</taxon>
    </lineage>
</organism>
<protein>
    <recommendedName>
        <fullName evidence="3">Regulatory protein ArsR</fullName>
    </recommendedName>
</protein>
<keyword evidence="2" id="KW-1185">Reference proteome</keyword>
<dbReference type="STRING" id="446466.Cfla_3541"/>
<sequence length="185" mass="20506">MEMSPTQVLLHPVRLRIAQAFLGERALTTSDLRTELPDVPPATLYRQVAALVDGGVLEVAEEHRVRGAVERTYRLRTGAAHVDGDAARAMTDDDHRRGFLTFVVGLLADMDRYLEHDDRDVVRDLVGYRQHALYLTDDETAELVTELRTVLAPRLAQGPGDGRRRRLFSTVLLPTDPPAGAAADD</sequence>
<proteinExistence type="predicted"/>
<accession>D5UDF7</accession>
<dbReference type="eggNOG" id="COG0640">
    <property type="taxonomic scope" value="Bacteria"/>
</dbReference>
<dbReference type="InterPro" id="IPR036388">
    <property type="entry name" value="WH-like_DNA-bd_sf"/>
</dbReference>
<dbReference type="RefSeq" id="WP_013118741.1">
    <property type="nucleotide sequence ID" value="NC_014151.1"/>
</dbReference>
<dbReference type="Pfam" id="PF12840">
    <property type="entry name" value="HTH_20"/>
    <property type="match status" value="1"/>
</dbReference>
<dbReference type="HOGENOM" id="CLU_100916_0_0_11"/>